<feature type="non-terminal residue" evidence="1">
    <location>
        <position position="1"/>
    </location>
</feature>
<organism evidence="1">
    <name type="scientific">marine metagenome</name>
    <dbReference type="NCBI Taxonomy" id="408172"/>
    <lineage>
        <taxon>unclassified sequences</taxon>
        <taxon>metagenomes</taxon>
        <taxon>ecological metagenomes</taxon>
    </lineage>
</organism>
<protein>
    <submittedName>
        <fullName evidence="1">Uncharacterized protein</fullName>
    </submittedName>
</protein>
<reference evidence="1" key="1">
    <citation type="submission" date="2018-05" db="EMBL/GenBank/DDBJ databases">
        <authorList>
            <person name="Lanie J.A."/>
            <person name="Ng W.-L."/>
            <person name="Kazmierczak K.M."/>
            <person name="Andrzejewski T.M."/>
            <person name="Davidsen T.M."/>
            <person name="Wayne K.J."/>
            <person name="Tettelin H."/>
            <person name="Glass J.I."/>
            <person name="Rusch D."/>
            <person name="Podicherti R."/>
            <person name="Tsui H.-C.T."/>
            <person name="Winkler M.E."/>
        </authorList>
    </citation>
    <scope>NUCLEOTIDE SEQUENCE</scope>
</reference>
<dbReference type="EMBL" id="UINC01117414">
    <property type="protein sequence ID" value="SVC89821.1"/>
    <property type="molecule type" value="Genomic_DNA"/>
</dbReference>
<gene>
    <name evidence="1" type="ORF">METZ01_LOCUS342675</name>
</gene>
<sequence>AGENPVIIGTDSLQRFLEKEGYRFVYRTTLGEFGTAVFFETHDKNQDSAPLASGWGGDTALVFEKNGKKIHLWLTVWDTEPDAVEFRKALLAISRKQLPKEAQLTTVVVRRGKACAWLGRYPMAIQNGLVDSLWESTCNGKKTYGK</sequence>
<accession>A0A382QZQ2</accession>
<evidence type="ECO:0000313" key="1">
    <source>
        <dbReference type="EMBL" id="SVC89821.1"/>
    </source>
</evidence>
<proteinExistence type="predicted"/>
<dbReference type="AlphaFoldDB" id="A0A382QZQ2"/>
<name>A0A382QZQ2_9ZZZZ</name>